<keyword evidence="3 7" id="KW-0812">Transmembrane</keyword>
<comment type="similarity">
    <text evidence="2">Belongs to the peptidase S54 family.</text>
</comment>
<feature type="transmembrane region" description="Helical" evidence="7">
    <location>
        <begin position="12"/>
        <end position="32"/>
    </location>
</feature>
<organism evidence="9 10">
    <name type="scientific">Flavobacterium branchiarum</name>
    <dbReference type="NCBI Taxonomy" id="1114870"/>
    <lineage>
        <taxon>Bacteria</taxon>
        <taxon>Pseudomonadati</taxon>
        <taxon>Bacteroidota</taxon>
        <taxon>Flavobacteriia</taxon>
        <taxon>Flavobacteriales</taxon>
        <taxon>Flavobacteriaceae</taxon>
        <taxon>Flavobacterium</taxon>
    </lineage>
</organism>
<dbReference type="Proteomes" id="UP001589589">
    <property type="component" value="Unassembled WGS sequence"/>
</dbReference>
<keyword evidence="4 9" id="KW-0378">Hydrolase</keyword>
<feature type="transmembrane region" description="Helical" evidence="7">
    <location>
        <begin position="52"/>
        <end position="71"/>
    </location>
</feature>
<feature type="transmembrane region" description="Helical" evidence="7">
    <location>
        <begin position="240"/>
        <end position="260"/>
    </location>
</feature>
<reference evidence="9 10" key="1">
    <citation type="submission" date="2024-09" db="EMBL/GenBank/DDBJ databases">
        <authorList>
            <person name="Sun Q."/>
            <person name="Mori K."/>
        </authorList>
    </citation>
    <scope>NUCLEOTIDE SEQUENCE [LARGE SCALE GENOMIC DNA]</scope>
    <source>
        <strain evidence="9 10">CECT 7908</strain>
    </source>
</reference>
<dbReference type="RefSeq" id="WP_290261370.1">
    <property type="nucleotide sequence ID" value="NZ_JAUFQQ010000003.1"/>
</dbReference>
<dbReference type="SUPFAM" id="SSF144091">
    <property type="entry name" value="Rhomboid-like"/>
    <property type="match status" value="1"/>
</dbReference>
<dbReference type="Gene3D" id="1.20.1540.10">
    <property type="entry name" value="Rhomboid-like"/>
    <property type="match status" value="1"/>
</dbReference>
<feature type="transmembrane region" description="Helical" evidence="7">
    <location>
        <begin position="83"/>
        <end position="104"/>
    </location>
</feature>
<dbReference type="InterPro" id="IPR050925">
    <property type="entry name" value="Rhomboid_protease_S54"/>
</dbReference>
<dbReference type="Pfam" id="PF01694">
    <property type="entry name" value="Rhomboid"/>
    <property type="match status" value="2"/>
</dbReference>
<feature type="domain" description="Peptidase S54 rhomboid" evidence="8">
    <location>
        <begin position="164"/>
        <end position="259"/>
    </location>
</feature>
<evidence type="ECO:0000256" key="5">
    <source>
        <dbReference type="ARBA" id="ARBA00022989"/>
    </source>
</evidence>
<dbReference type="EC" id="3.4.21.-" evidence="9"/>
<evidence type="ECO:0000256" key="1">
    <source>
        <dbReference type="ARBA" id="ARBA00004141"/>
    </source>
</evidence>
<evidence type="ECO:0000256" key="4">
    <source>
        <dbReference type="ARBA" id="ARBA00022801"/>
    </source>
</evidence>
<dbReference type="GO" id="GO:0008233">
    <property type="term" value="F:peptidase activity"/>
    <property type="evidence" value="ECO:0007669"/>
    <property type="project" value="UniProtKB-KW"/>
</dbReference>
<name>A0ABV5FN96_9FLAO</name>
<dbReference type="InterPro" id="IPR022764">
    <property type="entry name" value="Peptidase_S54_rhomboid_dom"/>
</dbReference>
<evidence type="ECO:0000256" key="3">
    <source>
        <dbReference type="ARBA" id="ARBA00022692"/>
    </source>
</evidence>
<accession>A0ABV5FN96</accession>
<keyword evidence="9" id="KW-0645">Protease</keyword>
<evidence type="ECO:0000256" key="2">
    <source>
        <dbReference type="ARBA" id="ARBA00009045"/>
    </source>
</evidence>
<comment type="caution">
    <text evidence="9">The sequence shown here is derived from an EMBL/GenBank/DDBJ whole genome shotgun (WGS) entry which is preliminary data.</text>
</comment>
<dbReference type="EMBL" id="JBHMEX010000043">
    <property type="protein sequence ID" value="MFB9065011.1"/>
    <property type="molecule type" value="Genomic_DNA"/>
</dbReference>
<evidence type="ECO:0000256" key="6">
    <source>
        <dbReference type="ARBA" id="ARBA00023136"/>
    </source>
</evidence>
<comment type="subcellular location">
    <subcellularLocation>
        <location evidence="1">Membrane</location>
        <topology evidence="1">Multi-pass membrane protein</topology>
    </subcellularLocation>
</comment>
<gene>
    <name evidence="9" type="ORF">ACFFUQ_13375</name>
</gene>
<keyword evidence="6 7" id="KW-0472">Membrane</keyword>
<dbReference type="PANTHER" id="PTHR43731:SF14">
    <property type="entry name" value="PRESENILIN-ASSOCIATED RHOMBOID-LIKE PROTEIN, MITOCHONDRIAL"/>
    <property type="match status" value="1"/>
</dbReference>
<dbReference type="PANTHER" id="PTHR43731">
    <property type="entry name" value="RHOMBOID PROTEASE"/>
    <property type="match status" value="1"/>
</dbReference>
<protein>
    <submittedName>
        <fullName evidence="9">Rhomboid family intramembrane serine protease</fullName>
        <ecNumber evidence="9">3.4.21.-</ecNumber>
    </submittedName>
</protein>
<evidence type="ECO:0000313" key="10">
    <source>
        <dbReference type="Proteomes" id="UP001589589"/>
    </source>
</evidence>
<sequence>MMNMTPLVKQLLIINIIFFLGSQLVPVSYEYFSLYFPESYQFKIWQPITHMFMHGGFMHIAFNMFALVSFGSALEHFWGGKKFLFFYISCGLGAALLQLGFNYFQIQNALEAASNLGLSDNAIHQILNVNFSDGTSYRGDLFMEGIKPVLEKAGKINLLNEVNFKSLFDASIINQTPMVGASGAIYGLLVAFAFMFPNAELALMFIPVPIKAKYFVPGIIAVDLFLGFQGNSLFGSGGTGVAHFAHVGGALVGYLMMWYWKKTQFNNNRWN</sequence>
<feature type="domain" description="Peptidase S54 rhomboid" evidence="8">
    <location>
        <begin position="43"/>
        <end position="102"/>
    </location>
</feature>
<keyword evidence="10" id="KW-1185">Reference proteome</keyword>
<evidence type="ECO:0000313" key="9">
    <source>
        <dbReference type="EMBL" id="MFB9065011.1"/>
    </source>
</evidence>
<keyword evidence="5 7" id="KW-1133">Transmembrane helix</keyword>
<evidence type="ECO:0000256" key="7">
    <source>
        <dbReference type="SAM" id="Phobius"/>
    </source>
</evidence>
<dbReference type="GO" id="GO:0006508">
    <property type="term" value="P:proteolysis"/>
    <property type="evidence" value="ECO:0007669"/>
    <property type="project" value="UniProtKB-KW"/>
</dbReference>
<dbReference type="InterPro" id="IPR035952">
    <property type="entry name" value="Rhomboid-like_sf"/>
</dbReference>
<evidence type="ECO:0000259" key="8">
    <source>
        <dbReference type="Pfam" id="PF01694"/>
    </source>
</evidence>
<proteinExistence type="inferred from homology"/>